<feature type="domain" description="Response regulatory" evidence="8">
    <location>
        <begin position="3"/>
        <end position="117"/>
    </location>
</feature>
<dbReference type="Gene3D" id="3.40.50.2300">
    <property type="match status" value="1"/>
</dbReference>
<reference evidence="10 11" key="1">
    <citation type="submission" date="2020-03" db="EMBL/GenBank/DDBJ databases">
        <title>Genomic Encyclopedia of Type Strains, Phase IV (KMG-IV): sequencing the most valuable type-strain genomes for metagenomic binning, comparative biology and taxonomic classification.</title>
        <authorList>
            <person name="Goeker M."/>
        </authorList>
    </citation>
    <scope>NUCLEOTIDE SEQUENCE [LARGE SCALE GENOMIC DNA]</scope>
    <source>
        <strain evidence="10 11">DSM 4733</strain>
    </source>
</reference>
<dbReference type="InterPro" id="IPR001867">
    <property type="entry name" value="OmpR/PhoB-type_DNA-bd"/>
</dbReference>
<dbReference type="Gene3D" id="6.10.250.690">
    <property type="match status" value="1"/>
</dbReference>
<dbReference type="FunFam" id="3.40.50.2300:FF:000002">
    <property type="entry name" value="DNA-binding response regulator PhoP"/>
    <property type="match status" value="1"/>
</dbReference>
<keyword evidence="1 6" id="KW-0597">Phosphoprotein</keyword>
<comment type="caution">
    <text evidence="10">The sequence shown here is derived from an EMBL/GenBank/DDBJ whole genome shotgun (WGS) entry which is preliminary data.</text>
</comment>
<dbReference type="Pfam" id="PF00072">
    <property type="entry name" value="Response_reg"/>
    <property type="match status" value="1"/>
</dbReference>
<evidence type="ECO:0000259" key="9">
    <source>
        <dbReference type="PROSITE" id="PS51755"/>
    </source>
</evidence>
<dbReference type="PROSITE" id="PS51755">
    <property type="entry name" value="OMPR_PHOB"/>
    <property type="match status" value="1"/>
</dbReference>
<accession>A0A7X5V180</accession>
<dbReference type="SMART" id="SM00862">
    <property type="entry name" value="Trans_reg_C"/>
    <property type="match status" value="1"/>
</dbReference>
<dbReference type="CDD" id="cd17624">
    <property type="entry name" value="REC_OmpR_PmrA-like"/>
    <property type="match status" value="1"/>
</dbReference>
<protein>
    <submittedName>
        <fullName evidence="10">DNA-binding response OmpR family regulator</fullName>
    </submittedName>
</protein>
<evidence type="ECO:0000256" key="1">
    <source>
        <dbReference type="ARBA" id="ARBA00022553"/>
    </source>
</evidence>
<dbReference type="PROSITE" id="PS50110">
    <property type="entry name" value="RESPONSE_REGULATORY"/>
    <property type="match status" value="1"/>
</dbReference>
<dbReference type="InterPro" id="IPR036388">
    <property type="entry name" value="WH-like_DNA-bd_sf"/>
</dbReference>
<dbReference type="Proteomes" id="UP000564677">
    <property type="component" value="Unassembled WGS sequence"/>
</dbReference>
<keyword evidence="3" id="KW-0805">Transcription regulation</keyword>
<evidence type="ECO:0000256" key="5">
    <source>
        <dbReference type="ARBA" id="ARBA00023163"/>
    </source>
</evidence>
<dbReference type="SMART" id="SM00448">
    <property type="entry name" value="REC"/>
    <property type="match status" value="1"/>
</dbReference>
<evidence type="ECO:0000313" key="10">
    <source>
        <dbReference type="EMBL" id="NIJ66007.1"/>
    </source>
</evidence>
<evidence type="ECO:0000256" key="2">
    <source>
        <dbReference type="ARBA" id="ARBA00023012"/>
    </source>
</evidence>
<proteinExistence type="predicted"/>
<dbReference type="GO" id="GO:0005829">
    <property type="term" value="C:cytosol"/>
    <property type="evidence" value="ECO:0007669"/>
    <property type="project" value="TreeGrafter"/>
</dbReference>
<feature type="modified residue" description="4-aspartylphosphate" evidence="6">
    <location>
        <position position="52"/>
    </location>
</feature>
<evidence type="ECO:0000256" key="3">
    <source>
        <dbReference type="ARBA" id="ARBA00023015"/>
    </source>
</evidence>
<dbReference type="GO" id="GO:0006355">
    <property type="term" value="P:regulation of DNA-templated transcription"/>
    <property type="evidence" value="ECO:0007669"/>
    <property type="project" value="InterPro"/>
</dbReference>
<keyword evidence="11" id="KW-1185">Reference proteome</keyword>
<dbReference type="GO" id="GO:0000156">
    <property type="term" value="F:phosphorelay response regulator activity"/>
    <property type="evidence" value="ECO:0007669"/>
    <property type="project" value="TreeGrafter"/>
</dbReference>
<feature type="DNA-binding region" description="OmpR/PhoB-type" evidence="7">
    <location>
        <begin position="125"/>
        <end position="219"/>
    </location>
</feature>
<dbReference type="Gene3D" id="1.10.10.10">
    <property type="entry name" value="Winged helix-like DNA-binding domain superfamily/Winged helix DNA-binding domain"/>
    <property type="match status" value="1"/>
</dbReference>
<name>A0A7X5V180_9SPHN</name>
<evidence type="ECO:0000256" key="7">
    <source>
        <dbReference type="PROSITE-ProRule" id="PRU01091"/>
    </source>
</evidence>
<keyword evidence="5" id="KW-0804">Transcription</keyword>
<dbReference type="SUPFAM" id="SSF52172">
    <property type="entry name" value="CheY-like"/>
    <property type="match status" value="1"/>
</dbReference>
<gene>
    <name evidence="10" type="ORF">FHR20_002969</name>
</gene>
<evidence type="ECO:0000256" key="4">
    <source>
        <dbReference type="ARBA" id="ARBA00023125"/>
    </source>
</evidence>
<organism evidence="10 11">
    <name type="scientific">Sphingomonas leidyi</name>
    <dbReference type="NCBI Taxonomy" id="68569"/>
    <lineage>
        <taxon>Bacteria</taxon>
        <taxon>Pseudomonadati</taxon>
        <taxon>Pseudomonadota</taxon>
        <taxon>Alphaproteobacteria</taxon>
        <taxon>Sphingomonadales</taxon>
        <taxon>Sphingomonadaceae</taxon>
        <taxon>Sphingomonas</taxon>
    </lineage>
</organism>
<keyword evidence="4 7" id="KW-0238">DNA-binding</keyword>
<dbReference type="AlphaFoldDB" id="A0A7X5V180"/>
<dbReference type="InterPro" id="IPR001789">
    <property type="entry name" value="Sig_transdc_resp-reg_receiver"/>
</dbReference>
<dbReference type="EMBL" id="JAASQV010000002">
    <property type="protein sequence ID" value="NIJ66007.1"/>
    <property type="molecule type" value="Genomic_DNA"/>
</dbReference>
<feature type="domain" description="OmpR/PhoB-type" evidence="9">
    <location>
        <begin position="125"/>
        <end position="219"/>
    </location>
</feature>
<dbReference type="GO" id="GO:0032993">
    <property type="term" value="C:protein-DNA complex"/>
    <property type="evidence" value="ECO:0007669"/>
    <property type="project" value="TreeGrafter"/>
</dbReference>
<keyword evidence="2" id="KW-0902">Two-component regulatory system</keyword>
<dbReference type="CDD" id="cd00383">
    <property type="entry name" value="trans_reg_C"/>
    <property type="match status" value="1"/>
</dbReference>
<dbReference type="InterPro" id="IPR039420">
    <property type="entry name" value="WalR-like"/>
</dbReference>
<dbReference type="PANTHER" id="PTHR48111">
    <property type="entry name" value="REGULATOR OF RPOS"/>
    <property type="match status" value="1"/>
</dbReference>
<dbReference type="PANTHER" id="PTHR48111:SF67">
    <property type="entry name" value="TRANSCRIPTIONAL REGULATORY PROTEIN TCTD"/>
    <property type="match status" value="1"/>
</dbReference>
<evidence type="ECO:0000313" key="11">
    <source>
        <dbReference type="Proteomes" id="UP000564677"/>
    </source>
</evidence>
<dbReference type="Pfam" id="PF00486">
    <property type="entry name" value="Trans_reg_C"/>
    <property type="match status" value="1"/>
</dbReference>
<dbReference type="InterPro" id="IPR011006">
    <property type="entry name" value="CheY-like_superfamily"/>
</dbReference>
<evidence type="ECO:0000259" key="8">
    <source>
        <dbReference type="PROSITE" id="PS50110"/>
    </source>
</evidence>
<dbReference type="GO" id="GO:0000976">
    <property type="term" value="F:transcription cis-regulatory region binding"/>
    <property type="evidence" value="ECO:0007669"/>
    <property type="project" value="TreeGrafter"/>
</dbReference>
<evidence type="ECO:0000256" key="6">
    <source>
        <dbReference type="PROSITE-ProRule" id="PRU00169"/>
    </source>
</evidence>
<dbReference type="RefSeq" id="WP_167300301.1">
    <property type="nucleotide sequence ID" value="NZ_CP170557.1"/>
</dbReference>
<sequence>MARLLLVEDDAPLGRGMRAALEDAGHAVDWARTGEEALLACRSEAYGVILLDLGLPDIAGLAVLRELRDKNRLVPVIVITAQDRITQRVAGLDAGADDYLVKPLDIDELAARVRAQLRRRDGRGSDLLVARDVALDLGGRTVRLRDRPVALTAKEFRIAALLMRRAGRFVSKAELEAALYDQDQYIESNTVEVAISALRRKLDKDFIVTARGLGYMVAK</sequence>